<dbReference type="EMBL" id="VSRR010112688">
    <property type="protein sequence ID" value="MPC98118.1"/>
    <property type="molecule type" value="Genomic_DNA"/>
</dbReference>
<comment type="caution">
    <text evidence="1">The sequence shown here is derived from an EMBL/GenBank/DDBJ whole genome shotgun (WGS) entry which is preliminary data.</text>
</comment>
<name>A0A5B7JYU3_PORTR</name>
<reference evidence="1 2" key="1">
    <citation type="submission" date="2019-05" db="EMBL/GenBank/DDBJ databases">
        <title>Another draft genome of Portunus trituberculatus and its Hox gene families provides insights of decapod evolution.</title>
        <authorList>
            <person name="Jeong J.-H."/>
            <person name="Song I."/>
            <person name="Kim S."/>
            <person name="Choi T."/>
            <person name="Kim D."/>
            <person name="Ryu S."/>
            <person name="Kim W."/>
        </authorList>
    </citation>
    <scope>NUCLEOTIDE SEQUENCE [LARGE SCALE GENOMIC DNA]</scope>
    <source>
        <tissue evidence="1">Muscle</tissue>
    </source>
</reference>
<sequence length="176" mass="19936">MQKGIRNVVWTRRRVMTVRQSSPQLGSRERDIIRLPSSRRKVYAERLYSLAVTCARGYRSGDSPRVCHRSPRRQQNWWGRSRLLPSNSAEFVKDIRKRSAGVNERDISFPRGSLCLFQDAAGSSSAAPKSVQTLRVSTMSPETEKAARFCFTAFVYAAFHQGTGRLVKRSDVLGIV</sequence>
<gene>
    <name evidence="1" type="ORF">E2C01_093470</name>
</gene>
<keyword evidence="2" id="KW-1185">Reference proteome</keyword>
<dbReference type="AlphaFoldDB" id="A0A5B7JYU3"/>
<accession>A0A5B7JYU3</accession>
<dbReference type="Proteomes" id="UP000324222">
    <property type="component" value="Unassembled WGS sequence"/>
</dbReference>
<evidence type="ECO:0000313" key="2">
    <source>
        <dbReference type="Proteomes" id="UP000324222"/>
    </source>
</evidence>
<protein>
    <submittedName>
        <fullName evidence="1">Uncharacterized protein</fullName>
    </submittedName>
</protein>
<evidence type="ECO:0000313" key="1">
    <source>
        <dbReference type="EMBL" id="MPC98118.1"/>
    </source>
</evidence>
<proteinExistence type="predicted"/>
<organism evidence="1 2">
    <name type="scientific">Portunus trituberculatus</name>
    <name type="common">Swimming crab</name>
    <name type="synonym">Neptunus trituberculatus</name>
    <dbReference type="NCBI Taxonomy" id="210409"/>
    <lineage>
        <taxon>Eukaryota</taxon>
        <taxon>Metazoa</taxon>
        <taxon>Ecdysozoa</taxon>
        <taxon>Arthropoda</taxon>
        <taxon>Crustacea</taxon>
        <taxon>Multicrustacea</taxon>
        <taxon>Malacostraca</taxon>
        <taxon>Eumalacostraca</taxon>
        <taxon>Eucarida</taxon>
        <taxon>Decapoda</taxon>
        <taxon>Pleocyemata</taxon>
        <taxon>Brachyura</taxon>
        <taxon>Eubrachyura</taxon>
        <taxon>Portunoidea</taxon>
        <taxon>Portunidae</taxon>
        <taxon>Portuninae</taxon>
        <taxon>Portunus</taxon>
    </lineage>
</organism>